<reference evidence="11 12" key="1">
    <citation type="journal article" date="2023" name="G3 (Bethesda)">
        <title>A haplotype-resolved chromosome-scale genome for Quercus rubra L. provides insights into the genetics of adaptive traits for red oak species.</title>
        <authorList>
            <person name="Kapoor B."/>
            <person name="Jenkins J."/>
            <person name="Schmutz J."/>
            <person name="Zhebentyayeva T."/>
            <person name="Kuelheim C."/>
            <person name="Coggeshall M."/>
            <person name="Heim C."/>
            <person name="Lasky J.R."/>
            <person name="Leites L."/>
            <person name="Islam-Faridi N."/>
            <person name="Romero-Severson J."/>
            <person name="DeLeo V.L."/>
            <person name="Lucas S.M."/>
            <person name="Lazic D."/>
            <person name="Gailing O."/>
            <person name="Carlson J."/>
            <person name="Staton M."/>
        </authorList>
    </citation>
    <scope>NUCLEOTIDE SEQUENCE [LARGE SCALE GENOMIC DNA]</scope>
    <source>
        <strain evidence="11">Pseudo-F2</strain>
    </source>
</reference>
<dbReference type="PROSITE" id="PS51767">
    <property type="entry name" value="PEPTIDASE_A1"/>
    <property type="match status" value="1"/>
</dbReference>
<dbReference type="EMBL" id="JAXUIC010000004">
    <property type="protein sequence ID" value="KAK4593693.1"/>
    <property type="molecule type" value="Genomic_DNA"/>
</dbReference>
<dbReference type="FunFam" id="2.40.70.10:FF:000050">
    <property type="entry name" value="Aspartic proteinase CDR1"/>
    <property type="match status" value="1"/>
</dbReference>
<comment type="caution">
    <text evidence="11">The sequence shown here is derived from an EMBL/GenBank/DDBJ whole genome shotgun (WGS) entry which is preliminary data.</text>
</comment>
<keyword evidence="8" id="KW-0325">Glycoprotein</keyword>
<accession>A0AAN7ITL6</accession>
<evidence type="ECO:0000256" key="4">
    <source>
        <dbReference type="ARBA" id="ARBA00022670"/>
    </source>
</evidence>
<dbReference type="InterPro" id="IPR032799">
    <property type="entry name" value="TAXi_C"/>
</dbReference>
<dbReference type="Pfam" id="PF14541">
    <property type="entry name" value="TAXi_C"/>
    <property type="match status" value="1"/>
</dbReference>
<dbReference type="Proteomes" id="UP001324115">
    <property type="component" value="Unassembled WGS sequence"/>
</dbReference>
<keyword evidence="6" id="KW-0064">Aspartyl protease</keyword>
<feature type="chain" id="PRO_5042901688" description="Peptidase A1 domain-containing protein" evidence="9">
    <location>
        <begin position="31"/>
        <end position="433"/>
    </location>
</feature>
<dbReference type="GO" id="GO:0006508">
    <property type="term" value="P:proteolysis"/>
    <property type="evidence" value="ECO:0007669"/>
    <property type="project" value="UniProtKB-KW"/>
</dbReference>
<evidence type="ECO:0000256" key="5">
    <source>
        <dbReference type="ARBA" id="ARBA00022729"/>
    </source>
</evidence>
<evidence type="ECO:0000256" key="8">
    <source>
        <dbReference type="ARBA" id="ARBA00023180"/>
    </source>
</evidence>
<evidence type="ECO:0000259" key="10">
    <source>
        <dbReference type="PROSITE" id="PS51767"/>
    </source>
</evidence>
<dbReference type="PANTHER" id="PTHR47967:SF66">
    <property type="entry name" value="ASPARTIC PROTEINASE CDR1-RELATED"/>
    <property type="match status" value="1"/>
</dbReference>
<evidence type="ECO:0000256" key="1">
    <source>
        <dbReference type="ARBA" id="ARBA00004613"/>
    </source>
</evidence>
<dbReference type="CDD" id="cd05476">
    <property type="entry name" value="pepsin_A_like_plant"/>
    <property type="match status" value="1"/>
</dbReference>
<dbReference type="SUPFAM" id="SSF50630">
    <property type="entry name" value="Acid proteases"/>
    <property type="match status" value="1"/>
</dbReference>
<dbReference type="GO" id="GO:0005576">
    <property type="term" value="C:extracellular region"/>
    <property type="evidence" value="ECO:0007669"/>
    <property type="project" value="UniProtKB-SubCell"/>
</dbReference>
<comment type="subcellular location">
    <subcellularLocation>
        <location evidence="1">Secreted</location>
    </subcellularLocation>
</comment>
<dbReference type="Gene3D" id="2.40.70.10">
    <property type="entry name" value="Acid Proteases"/>
    <property type="match status" value="2"/>
</dbReference>
<dbReference type="InterPro" id="IPR021109">
    <property type="entry name" value="Peptidase_aspartic_dom_sf"/>
</dbReference>
<organism evidence="11 12">
    <name type="scientific">Quercus rubra</name>
    <name type="common">Northern red oak</name>
    <name type="synonym">Quercus borealis</name>
    <dbReference type="NCBI Taxonomy" id="3512"/>
    <lineage>
        <taxon>Eukaryota</taxon>
        <taxon>Viridiplantae</taxon>
        <taxon>Streptophyta</taxon>
        <taxon>Embryophyta</taxon>
        <taxon>Tracheophyta</taxon>
        <taxon>Spermatophyta</taxon>
        <taxon>Magnoliopsida</taxon>
        <taxon>eudicotyledons</taxon>
        <taxon>Gunneridae</taxon>
        <taxon>Pentapetalae</taxon>
        <taxon>rosids</taxon>
        <taxon>fabids</taxon>
        <taxon>Fagales</taxon>
        <taxon>Fagaceae</taxon>
        <taxon>Quercus</taxon>
    </lineage>
</organism>
<dbReference type="FunFam" id="2.40.70.10:FF:000016">
    <property type="entry name" value="Probable aspartic protease At2g35615"/>
    <property type="match status" value="1"/>
</dbReference>
<keyword evidence="4" id="KW-0645">Protease</keyword>
<evidence type="ECO:0000313" key="11">
    <source>
        <dbReference type="EMBL" id="KAK4593693.1"/>
    </source>
</evidence>
<gene>
    <name evidence="11" type="ORF">RGQ29_017697</name>
</gene>
<evidence type="ECO:0000313" key="12">
    <source>
        <dbReference type="Proteomes" id="UP001324115"/>
    </source>
</evidence>
<dbReference type="PROSITE" id="PS00141">
    <property type="entry name" value="ASP_PROTEASE"/>
    <property type="match status" value="2"/>
</dbReference>
<protein>
    <recommendedName>
        <fullName evidence="10">Peptidase A1 domain-containing protein</fullName>
    </recommendedName>
</protein>
<evidence type="ECO:0000256" key="2">
    <source>
        <dbReference type="ARBA" id="ARBA00007447"/>
    </source>
</evidence>
<evidence type="ECO:0000256" key="6">
    <source>
        <dbReference type="ARBA" id="ARBA00022750"/>
    </source>
</evidence>
<keyword evidence="7" id="KW-0378">Hydrolase</keyword>
<dbReference type="InterPro" id="IPR001969">
    <property type="entry name" value="Aspartic_peptidase_AS"/>
</dbReference>
<evidence type="ECO:0000256" key="7">
    <source>
        <dbReference type="ARBA" id="ARBA00022801"/>
    </source>
</evidence>
<evidence type="ECO:0000256" key="3">
    <source>
        <dbReference type="ARBA" id="ARBA00022525"/>
    </source>
</evidence>
<sequence length="433" mass="45898">MASLHSLPYLVALATTFSIVILCSLSLIEASNDGFSVELMHRDSPKSPFYDPSETPQQRLANTLRRSINRVNHFRPTSSFSTNAVDSEIVPDSGEYLMQYAVGTPPVKVFGIADTGSDLTWLQCAPCTECYKQKDPIFDPAKSSTYKTVPCTAPQCRTVSGQCVRSNNCEYTLTYGDGSSSGGDVALDTVTLGSTARFPQTVIGCGHDNTGVFSNKGSGIVGLGNSAISLVSQLSTSIAGKFSYCLVPFDKPDAKSKLNFGTNAVVSGPGAVTTPLTTSESDVFYTLTLEAVSVGPTRINPISAKSAEGNIIIDSGTTLTVLPSNLYTGFEAALKAQIKLPVVKDPEASNLCFYSPESTFKVPTIIAHFTGGADVTLSAPYTFLGNETITCMAFTPADDDIAIFGNLAQADQLVGYDIVKKTVSFKPTDCTKA</sequence>
<keyword evidence="5 9" id="KW-0732">Signal</keyword>
<dbReference type="AlphaFoldDB" id="A0AAN7ITL6"/>
<keyword evidence="3" id="KW-0964">Secreted</keyword>
<dbReference type="InterPro" id="IPR032861">
    <property type="entry name" value="TAXi_N"/>
</dbReference>
<dbReference type="Pfam" id="PF14543">
    <property type="entry name" value="TAXi_N"/>
    <property type="match status" value="1"/>
</dbReference>
<keyword evidence="12" id="KW-1185">Reference proteome</keyword>
<proteinExistence type="inferred from homology"/>
<comment type="similarity">
    <text evidence="2">Belongs to the peptidase A1 family.</text>
</comment>
<dbReference type="GO" id="GO:0004190">
    <property type="term" value="F:aspartic-type endopeptidase activity"/>
    <property type="evidence" value="ECO:0007669"/>
    <property type="project" value="UniProtKB-KW"/>
</dbReference>
<dbReference type="PANTHER" id="PTHR47967">
    <property type="entry name" value="OS07G0603500 PROTEIN-RELATED"/>
    <property type="match status" value="1"/>
</dbReference>
<feature type="signal peptide" evidence="9">
    <location>
        <begin position="1"/>
        <end position="30"/>
    </location>
</feature>
<dbReference type="InterPro" id="IPR033121">
    <property type="entry name" value="PEPTIDASE_A1"/>
</dbReference>
<evidence type="ECO:0000256" key="9">
    <source>
        <dbReference type="SAM" id="SignalP"/>
    </source>
</evidence>
<name>A0AAN7ITL6_QUERU</name>
<dbReference type="InterPro" id="IPR051708">
    <property type="entry name" value="Plant_Aspart_Prot_A1"/>
</dbReference>
<feature type="domain" description="Peptidase A1" evidence="10">
    <location>
        <begin position="96"/>
        <end position="426"/>
    </location>
</feature>
<dbReference type="InterPro" id="IPR034161">
    <property type="entry name" value="Pepsin-like_plant"/>
</dbReference>